<dbReference type="InterPro" id="IPR010736">
    <property type="entry name" value="SHIPPO-rpt"/>
</dbReference>
<sequence length="509" mass="57653">MYSRTERITTFHCHETAKYPNLAPGVYENGESKIKKSYAPFSNLSKKESIFDEYAQEGPAPANYDINTCTFSDRSSIFGRSKRFIKDENSTPAPTAYYPKSQILAQGKPPLTAYMRKCINASLLVPDLEKSESERCQIHWTRKELPPSIPYGDYAEGYDIHENGSLRRRTSNRFKYSCPELRGFVEEDKTHHKGTSFGNSRTPKGQYHKAKAFVDNKEKKTKKNISKECMNQLLNDANVNSLRFTEMVSKQANKQSKGHEVTNGIYLGVQLNNEFPGPSAYYPKPPKTAPAKIAGSTSRNAIQSRYSYLAQCNPETGPGSYDIESKTSLGSSLMKNKNKGSGKPFNVSSLRFNYKQPPPTPGPCEFQENRVNKKNKYCAPFQSSADRFNKNEESQPAPGDYELDRSYKTVTEKGLWWLNHSLLASGTKREIFQNRNIDIPGPSSYNPRLLDKQQIDVDIYKHTTIDERFQAKVNNFPAPGYYGKDESYSNSLLKKTYNVTFDPPKSAVV</sequence>
<evidence type="ECO:0000313" key="4">
    <source>
        <dbReference type="Proteomes" id="UP000281549"/>
    </source>
</evidence>
<dbReference type="EMBL" id="KE560937">
    <property type="protein sequence ID" value="EPZ34602.1"/>
    <property type="molecule type" value="Genomic_DNA"/>
</dbReference>
<keyword evidence="3" id="KW-1185">Reference proteome</keyword>
<evidence type="ECO:0000313" key="2">
    <source>
        <dbReference type="EMBL" id="RKP21334.1"/>
    </source>
</evidence>
<evidence type="ECO:0000313" key="1">
    <source>
        <dbReference type="EMBL" id="EPZ34602.1"/>
    </source>
</evidence>
<dbReference type="STRING" id="988480.A0A075AWK5"/>
<protein>
    <recommendedName>
        <fullName evidence="5">Sperm-tail PG-rich repeat-containing protein 2</fullName>
    </recommendedName>
</protein>
<evidence type="ECO:0008006" key="5">
    <source>
        <dbReference type="Google" id="ProtNLM"/>
    </source>
</evidence>
<evidence type="ECO:0000313" key="3">
    <source>
        <dbReference type="Proteomes" id="UP000030755"/>
    </source>
</evidence>
<dbReference type="OMA" id="FANRCAP"/>
<dbReference type="OrthoDB" id="406368at2759"/>
<dbReference type="Pfam" id="PF07004">
    <property type="entry name" value="SHIPPO-rpt"/>
    <property type="match status" value="1"/>
</dbReference>
<dbReference type="AlphaFoldDB" id="A0A075AWK5"/>
<gene>
    <name evidence="1" type="ORF">O9G_001904</name>
    <name evidence="2" type="ORF">ROZALSC1DRAFT_27264</name>
</gene>
<dbReference type="Proteomes" id="UP000030755">
    <property type="component" value="Unassembled WGS sequence"/>
</dbReference>
<reference evidence="2" key="3">
    <citation type="submission" date="2018-08" db="EMBL/GenBank/DDBJ databases">
        <title>Leveraging single-cell genomics to expand the Fungal Tree of Life.</title>
        <authorList>
            <consortium name="DOE Joint Genome Institute"/>
            <person name="Ahrendt S.R."/>
            <person name="Quandt C.A."/>
            <person name="Ciobanu D."/>
            <person name="Clum A."/>
            <person name="Salamov A."/>
            <person name="Andreopoulos B."/>
            <person name="Cheng J.-F."/>
            <person name="Woyke T."/>
            <person name="Pelin A."/>
            <person name="Henrissat B."/>
            <person name="Reynolds N."/>
            <person name="Benny G.L."/>
            <person name="Smith M.E."/>
            <person name="James T.Y."/>
            <person name="Grigoriev I.V."/>
        </authorList>
    </citation>
    <scope>NUCLEOTIDE SEQUENCE</scope>
    <source>
        <strain evidence="2">CSF55</strain>
    </source>
</reference>
<dbReference type="HOGENOM" id="CLU_535450_0_0_1"/>
<name>A0A075AWK5_ROZAC</name>
<reference evidence="1 3" key="1">
    <citation type="journal article" date="2013" name="Curr. Biol.">
        <title>Shared signatures of parasitism and phylogenomics unite Cryptomycota and microsporidia.</title>
        <authorList>
            <person name="James T.Y."/>
            <person name="Pelin A."/>
            <person name="Bonen L."/>
            <person name="Ahrendt S."/>
            <person name="Sain D."/>
            <person name="Corradi N."/>
            <person name="Stajich J.E."/>
        </authorList>
    </citation>
    <scope>NUCLEOTIDE SEQUENCE [LARGE SCALE GENOMIC DNA]</scope>
    <source>
        <strain evidence="1">CSF55</strain>
        <strain evidence="1">CSF55</strain>
    </source>
</reference>
<proteinExistence type="predicted"/>
<dbReference type="Proteomes" id="UP000281549">
    <property type="component" value="Unassembled WGS sequence"/>
</dbReference>
<dbReference type="EMBL" id="ML004965">
    <property type="protein sequence ID" value="RKP21334.1"/>
    <property type="molecule type" value="Genomic_DNA"/>
</dbReference>
<reference evidence="4" key="2">
    <citation type="journal article" date="2018" name="Nat. Microbiol.">
        <title>Leveraging single-cell genomics to expand the fungal tree of life.</title>
        <authorList>
            <person name="Ahrendt S.R."/>
            <person name="Quandt C.A."/>
            <person name="Ciobanu D."/>
            <person name="Clum A."/>
            <person name="Salamov A."/>
            <person name="Andreopoulos B."/>
            <person name="Cheng J.F."/>
            <person name="Woyke T."/>
            <person name="Pelin A."/>
            <person name="Henrissat B."/>
            <person name="Reynolds N.K."/>
            <person name="Benny G.L."/>
            <person name="Smith M.E."/>
            <person name="James T.Y."/>
            <person name="Grigoriev I.V."/>
        </authorList>
    </citation>
    <scope>NUCLEOTIDE SEQUENCE [LARGE SCALE GENOMIC DNA]</scope>
    <source>
        <strain evidence="4">CSF55</strain>
    </source>
</reference>
<organism evidence="1 3">
    <name type="scientific">Rozella allomycis (strain CSF55)</name>
    <dbReference type="NCBI Taxonomy" id="988480"/>
    <lineage>
        <taxon>Eukaryota</taxon>
        <taxon>Fungi</taxon>
        <taxon>Fungi incertae sedis</taxon>
        <taxon>Cryptomycota</taxon>
        <taxon>Cryptomycota incertae sedis</taxon>
        <taxon>Rozella</taxon>
    </lineage>
</organism>
<accession>A0A075AWK5</accession>